<organism evidence="1 2">
    <name type="scientific">Kickxella alabastrina</name>
    <dbReference type="NCBI Taxonomy" id="61397"/>
    <lineage>
        <taxon>Eukaryota</taxon>
        <taxon>Fungi</taxon>
        <taxon>Fungi incertae sedis</taxon>
        <taxon>Zoopagomycota</taxon>
        <taxon>Kickxellomycotina</taxon>
        <taxon>Kickxellomycetes</taxon>
        <taxon>Kickxellales</taxon>
        <taxon>Kickxellaceae</taxon>
        <taxon>Kickxella</taxon>
    </lineage>
</organism>
<keyword evidence="2" id="KW-1185">Reference proteome</keyword>
<comment type="caution">
    <text evidence="1">The sequence shown here is derived from an EMBL/GenBank/DDBJ whole genome shotgun (WGS) entry which is preliminary data.</text>
</comment>
<protein>
    <submittedName>
        <fullName evidence="1">Uncharacterized protein</fullName>
    </submittedName>
</protein>
<accession>A0ACC1IW18</accession>
<sequence>MTNEFYTLPTPAAAHKEKRDKVAIIKREVERPRWANTPRIGIVYSAENWSLVEPLVNDLRYELTDNYHFSPINIKITQVESIHEIPMFIGHYHQRSDIVFAIGVALKSSPLFEGRLAGLLNERICAFSVPTRPLVFDLVLVRDDEEQLLSHMQLLEKQGLTMAETWARRAIDACTMLSKTVS</sequence>
<gene>
    <name evidence="1" type="ORF">LPJ66_000575</name>
</gene>
<proteinExistence type="predicted"/>
<name>A0ACC1IW18_9FUNG</name>
<evidence type="ECO:0000313" key="2">
    <source>
        <dbReference type="Proteomes" id="UP001150581"/>
    </source>
</evidence>
<evidence type="ECO:0000313" key="1">
    <source>
        <dbReference type="EMBL" id="KAJ1901726.1"/>
    </source>
</evidence>
<dbReference type="EMBL" id="JANBPG010000018">
    <property type="protein sequence ID" value="KAJ1901726.1"/>
    <property type="molecule type" value="Genomic_DNA"/>
</dbReference>
<reference evidence="1" key="1">
    <citation type="submission" date="2022-07" db="EMBL/GenBank/DDBJ databases">
        <title>Phylogenomic reconstructions and comparative analyses of Kickxellomycotina fungi.</title>
        <authorList>
            <person name="Reynolds N.K."/>
            <person name="Stajich J.E."/>
            <person name="Barry K."/>
            <person name="Grigoriev I.V."/>
            <person name="Crous P."/>
            <person name="Smith M.E."/>
        </authorList>
    </citation>
    <scope>NUCLEOTIDE SEQUENCE</scope>
    <source>
        <strain evidence="1">Benny 63K</strain>
    </source>
</reference>
<dbReference type="Proteomes" id="UP001150581">
    <property type="component" value="Unassembled WGS sequence"/>
</dbReference>